<protein>
    <submittedName>
        <fullName evidence="1">Uncharacterized protein</fullName>
    </submittedName>
</protein>
<dbReference type="EMBL" id="FOAA01000003">
    <property type="protein sequence ID" value="SEK58754.1"/>
    <property type="molecule type" value="Genomic_DNA"/>
</dbReference>
<evidence type="ECO:0000313" key="1">
    <source>
        <dbReference type="EMBL" id="SEK58754.1"/>
    </source>
</evidence>
<proteinExistence type="predicted"/>
<dbReference type="Proteomes" id="UP000199256">
    <property type="component" value="Unassembled WGS sequence"/>
</dbReference>
<organism evidence="1 2">
    <name type="scientific">Ectothiorhodospira marina</name>
    <dbReference type="NCBI Taxonomy" id="1396821"/>
    <lineage>
        <taxon>Bacteria</taxon>
        <taxon>Pseudomonadati</taxon>
        <taxon>Pseudomonadota</taxon>
        <taxon>Gammaproteobacteria</taxon>
        <taxon>Chromatiales</taxon>
        <taxon>Ectothiorhodospiraceae</taxon>
        <taxon>Ectothiorhodospira</taxon>
    </lineage>
</organism>
<keyword evidence="2" id="KW-1185">Reference proteome</keyword>
<dbReference type="AlphaFoldDB" id="A0A1H7I8T4"/>
<evidence type="ECO:0000313" key="2">
    <source>
        <dbReference type="Proteomes" id="UP000199256"/>
    </source>
</evidence>
<reference evidence="2" key="1">
    <citation type="submission" date="2016-10" db="EMBL/GenBank/DDBJ databases">
        <authorList>
            <person name="Varghese N."/>
            <person name="Submissions S."/>
        </authorList>
    </citation>
    <scope>NUCLEOTIDE SEQUENCE [LARGE SCALE GENOMIC DNA]</scope>
    <source>
        <strain evidence="2">DSM 241</strain>
    </source>
</reference>
<dbReference type="STRING" id="1396821.SAMN05444515_10364"/>
<accession>A0A1H7I8T4</accession>
<sequence length="180" mass="20075">MGRNCTISGWTSGGSQGLDGNCHTESVGNVNSRYSQFGTHSDKLLSAEFGFRFYTDQNLTQEATLGDAAKPQEGMYYAEDQEDYEATDDTIYTWTGAVLPNSDPVRKFLRWGAAVRLNELTYDFQVSRQHHSGQIVGQVLGSGIYVTSTGITLDMDDVTRFFQNVIDSERTDQHVYMPSL</sequence>
<name>A0A1H7I8T4_9GAMM</name>
<gene>
    <name evidence="1" type="ORF">SAMN05444515_10364</name>
</gene>